<dbReference type="EMBL" id="SRKZ01000003">
    <property type="protein sequence ID" value="TGD80280.1"/>
    <property type="molecule type" value="Genomic_DNA"/>
</dbReference>
<proteinExistence type="predicted"/>
<dbReference type="RefSeq" id="WP_135530435.1">
    <property type="nucleotide sequence ID" value="NZ_SRKZ01000003.1"/>
</dbReference>
<comment type="caution">
    <text evidence="1">The sequence shown here is derived from an EMBL/GenBank/DDBJ whole genome shotgun (WGS) entry which is preliminary data.</text>
</comment>
<evidence type="ECO:0008006" key="3">
    <source>
        <dbReference type="Google" id="ProtNLM"/>
    </source>
</evidence>
<organism evidence="1 2">
    <name type="scientific">Hymenobacter wooponensis</name>
    <dbReference type="NCBI Taxonomy" id="1525360"/>
    <lineage>
        <taxon>Bacteria</taxon>
        <taxon>Pseudomonadati</taxon>
        <taxon>Bacteroidota</taxon>
        <taxon>Cytophagia</taxon>
        <taxon>Cytophagales</taxon>
        <taxon>Hymenobacteraceae</taxon>
        <taxon>Hymenobacter</taxon>
    </lineage>
</organism>
<accession>A0A4Z0MLL4</accession>
<reference evidence="1 2" key="1">
    <citation type="submission" date="2019-04" db="EMBL/GenBank/DDBJ databases">
        <authorList>
            <person name="Feng G."/>
            <person name="Zhang J."/>
            <person name="Zhu H."/>
        </authorList>
    </citation>
    <scope>NUCLEOTIDE SEQUENCE [LARGE SCALE GENOMIC DNA]</scope>
    <source>
        <strain evidence="1 2">JCM 19491</strain>
    </source>
</reference>
<evidence type="ECO:0000313" key="1">
    <source>
        <dbReference type="EMBL" id="TGD80280.1"/>
    </source>
</evidence>
<protein>
    <recommendedName>
        <fullName evidence="3">Core-binding (CB) domain-containing protein</fullName>
    </recommendedName>
</protein>
<keyword evidence="2" id="KW-1185">Reference proteome</keyword>
<gene>
    <name evidence="1" type="ORF">EU557_10570</name>
</gene>
<dbReference type="OrthoDB" id="1098628at2"/>
<dbReference type="AlphaFoldDB" id="A0A4Z0MLL4"/>
<dbReference type="Proteomes" id="UP000298284">
    <property type="component" value="Unassembled WGS sequence"/>
</dbReference>
<sequence length="186" mass="21503">MAAEAHTSPRTLAEVYADWKNAYRAHLAAKTLSNPQGLINRLTEWRPNTLATPQEFQPDAHGHCRPLEDFCAWLVQDARLPGKNGTKWDRGFYNNTISTYLKNLRKLLKLERLPSDWIEDEFGEKVERDPLIFEEVLQLYRHEPLELKKGSTNYLSRRQVREAFVFNCLTGPRYSDLACPGSSPRT</sequence>
<name>A0A4Z0MLL4_9BACT</name>
<evidence type="ECO:0000313" key="2">
    <source>
        <dbReference type="Proteomes" id="UP000298284"/>
    </source>
</evidence>